<reference evidence="2" key="1">
    <citation type="journal article" date="2019" name="Int. J. Syst. Evol. Microbiol.">
        <title>The Global Catalogue of Microorganisms (GCM) 10K type strain sequencing project: providing services to taxonomists for standard genome sequencing and annotation.</title>
        <authorList>
            <consortium name="The Broad Institute Genomics Platform"/>
            <consortium name="The Broad Institute Genome Sequencing Center for Infectious Disease"/>
            <person name="Wu L."/>
            <person name="Ma J."/>
        </authorList>
    </citation>
    <scope>NUCLEOTIDE SEQUENCE [LARGE SCALE GENOMIC DNA]</scope>
    <source>
        <strain evidence="2">CCUG 49560</strain>
    </source>
</reference>
<dbReference type="Proteomes" id="UP001595891">
    <property type="component" value="Unassembled WGS sequence"/>
</dbReference>
<protein>
    <recommendedName>
        <fullName evidence="3">SRPBCC family protein</fullName>
    </recommendedName>
</protein>
<organism evidence="1 2">
    <name type="scientific">Sphaerisporangium corydalis</name>
    <dbReference type="NCBI Taxonomy" id="1441875"/>
    <lineage>
        <taxon>Bacteria</taxon>
        <taxon>Bacillati</taxon>
        <taxon>Actinomycetota</taxon>
        <taxon>Actinomycetes</taxon>
        <taxon>Streptosporangiales</taxon>
        <taxon>Streptosporangiaceae</taxon>
        <taxon>Sphaerisporangium</taxon>
    </lineage>
</organism>
<evidence type="ECO:0000313" key="1">
    <source>
        <dbReference type="EMBL" id="MFC4585321.1"/>
    </source>
</evidence>
<keyword evidence="2" id="KW-1185">Reference proteome</keyword>
<evidence type="ECO:0008006" key="3">
    <source>
        <dbReference type="Google" id="ProtNLM"/>
    </source>
</evidence>
<evidence type="ECO:0000313" key="2">
    <source>
        <dbReference type="Proteomes" id="UP001595891"/>
    </source>
</evidence>
<dbReference type="RefSeq" id="WP_262842628.1">
    <property type="nucleotide sequence ID" value="NZ_JANZYP010000012.1"/>
</dbReference>
<comment type="caution">
    <text evidence="1">The sequence shown here is derived from an EMBL/GenBank/DDBJ whole genome shotgun (WGS) entry which is preliminary data.</text>
</comment>
<proteinExistence type="predicted"/>
<accession>A0ABV9E733</accession>
<dbReference type="EMBL" id="JBHSFN010000002">
    <property type="protein sequence ID" value="MFC4585321.1"/>
    <property type="molecule type" value="Genomic_DNA"/>
</dbReference>
<name>A0ABV9E733_9ACTN</name>
<gene>
    <name evidence="1" type="ORF">ACFO8L_04535</name>
</gene>
<sequence>MSRRSTVAEASDVIRTPLDKVLDLVMAVRPGRVGRDNLWLLADGVREFVLSGGPERFDAHSGGQHLLYIDVDRARRTIGVQGHWWYRGEYSFDPDNAGTRVTYRVLNVAPHLRWAVPLANRLFVGYSDSVRRAVTGLARKIEENG</sequence>